<evidence type="ECO:0000313" key="7">
    <source>
        <dbReference type="EMBL" id="MCW3475075.1"/>
    </source>
</evidence>
<dbReference type="Proteomes" id="UP001165679">
    <property type="component" value="Unassembled WGS sequence"/>
</dbReference>
<dbReference type="SUPFAM" id="SSF53850">
    <property type="entry name" value="Periplasmic binding protein-like II"/>
    <property type="match status" value="1"/>
</dbReference>
<dbReference type="Gene3D" id="3.10.105.10">
    <property type="entry name" value="Dipeptide-binding Protein, Domain 3"/>
    <property type="match status" value="1"/>
</dbReference>
<dbReference type="PANTHER" id="PTHR30290">
    <property type="entry name" value="PERIPLASMIC BINDING COMPONENT OF ABC TRANSPORTER"/>
    <property type="match status" value="1"/>
</dbReference>
<evidence type="ECO:0000259" key="6">
    <source>
        <dbReference type="Pfam" id="PF00496"/>
    </source>
</evidence>
<dbReference type="RefSeq" id="WP_264713767.1">
    <property type="nucleotide sequence ID" value="NZ_JAPDNT010000006.1"/>
</dbReference>
<dbReference type="GO" id="GO:0015833">
    <property type="term" value="P:peptide transport"/>
    <property type="evidence" value="ECO:0007669"/>
    <property type="project" value="TreeGrafter"/>
</dbReference>
<evidence type="ECO:0000256" key="3">
    <source>
        <dbReference type="ARBA" id="ARBA00022448"/>
    </source>
</evidence>
<dbReference type="PIRSF" id="PIRSF002741">
    <property type="entry name" value="MppA"/>
    <property type="match status" value="1"/>
</dbReference>
<evidence type="ECO:0000256" key="5">
    <source>
        <dbReference type="SAM" id="SignalP"/>
    </source>
</evidence>
<keyword evidence="8" id="KW-1185">Reference proteome</keyword>
<accession>A0AA41YRB3</accession>
<evidence type="ECO:0000256" key="4">
    <source>
        <dbReference type="ARBA" id="ARBA00022729"/>
    </source>
</evidence>
<comment type="similarity">
    <text evidence="2">Belongs to the bacterial solute-binding protein 5 family.</text>
</comment>
<comment type="subcellular location">
    <subcellularLocation>
        <location evidence="1">Periplasm</location>
    </subcellularLocation>
</comment>
<name>A0AA41YRB3_9PROT</name>
<evidence type="ECO:0000313" key="8">
    <source>
        <dbReference type="Proteomes" id="UP001165679"/>
    </source>
</evidence>
<dbReference type="PANTHER" id="PTHR30290:SF9">
    <property type="entry name" value="OLIGOPEPTIDE-BINDING PROTEIN APPA"/>
    <property type="match status" value="1"/>
</dbReference>
<feature type="chain" id="PRO_5041248912" evidence="5">
    <location>
        <begin position="24"/>
        <end position="523"/>
    </location>
</feature>
<dbReference type="Gene3D" id="3.40.190.10">
    <property type="entry name" value="Periplasmic binding protein-like II"/>
    <property type="match status" value="1"/>
</dbReference>
<reference evidence="7" key="2">
    <citation type="submission" date="2022-10" db="EMBL/GenBank/DDBJ databases">
        <authorList>
            <person name="Trinh H.N."/>
        </authorList>
    </citation>
    <scope>NUCLEOTIDE SEQUENCE</scope>
    <source>
        <strain evidence="7">RN2-1</strain>
    </source>
</reference>
<dbReference type="GO" id="GO:0043190">
    <property type="term" value="C:ATP-binding cassette (ABC) transporter complex"/>
    <property type="evidence" value="ECO:0007669"/>
    <property type="project" value="InterPro"/>
</dbReference>
<evidence type="ECO:0000256" key="1">
    <source>
        <dbReference type="ARBA" id="ARBA00004418"/>
    </source>
</evidence>
<dbReference type="GO" id="GO:0030288">
    <property type="term" value="C:outer membrane-bounded periplasmic space"/>
    <property type="evidence" value="ECO:0007669"/>
    <property type="project" value="UniProtKB-ARBA"/>
</dbReference>
<dbReference type="CDD" id="cd08498">
    <property type="entry name" value="PBP2_NikA_DppA_OppA_like_2"/>
    <property type="match status" value="1"/>
</dbReference>
<dbReference type="AlphaFoldDB" id="A0AA41YRB3"/>
<dbReference type="InterPro" id="IPR000914">
    <property type="entry name" value="SBP_5_dom"/>
</dbReference>
<reference evidence="7" key="1">
    <citation type="submission" date="2022-09" db="EMBL/GenBank/DDBJ databases">
        <title>Rhodovastum sp. nov. RN2-1 isolated from soil in Seongnam, South Korea.</title>
        <authorList>
            <person name="Le N.T."/>
        </authorList>
    </citation>
    <scope>NUCLEOTIDE SEQUENCE</scope>
    <source>
        <strain evidence="7">RN2-1</strain>
    </source>
</reference>
<proteinExistence type="inferred from homology"/>
<protein>
    <submittedName>
        <fullName evidence="7">ABC transporter substrate-binding protein</fullName>
    </submittedName>
</protein>
<evidence type="ECO:0000256" key="2">
    <source>
        <dbReference type="ARBA" id="ARBA00005695"/>
    </source>
</evidence>
<comment type="caution">
    <text evidence="7">The sequence shown here is derived from an EMBL/GenBank/DDBJ whole genome shotgun (WGS) entry which is preliminary data.</text>
</comment>
<feature type="domain" description="Solute-binding protein family 5" evidence="6">
    <location>
        <begin position="67"/>
        <end position="437"/>
    </location>
</feature>
<dbReference type="Gene3D" id="3.90.76.10">
    <property type="entry name" value="Dipeptide-binding Protein, Domain 1"/>
    <property type="match status" value="1"/>
</dbReference>
<feature type="signal peptide" evidence="5">
    <location>
        <begin position="1"/>
        <end position="23"/>
    </location>
</feature>
<dbReference type="InterPro" id="IPR030678">
    <property type="entry name" value="Peptide/Ni-bd"/>
</dbReference>
<sequence>MRFHFKAMLGAMAALALAVPAQAADLKLALSSSPSAMDPQFHNLGANLNVAQNMFDTLVRMDADSRLMPWLAESWRVIDDRTWEFRLRKDVRFHDGTKLTADDVIWSLDRPATLVNSPAGFGIYTRSIATKTAVDATTLRITTNGPYPLLLSDLSVIYILNRKATEGLAAEDFARGKGMVGTGPYRFVSFQRDDRVELARNDTAWGTGPAWDHVSVRFIPNNASRLAALLSGDVDAIEGVPTADLAQVKANPKLVYAQKVSGRLVYFYVDSGRADTPQVTARDGGKLAKNPLADERVRRAMSMAINREAIADRVMAGLGYPTNNLVPETLFGYDPTLTVVKFDPEGAKRLLAEAGYPDGFALTIHGPNDRLVNDAQIVQAVAQMLTRIGIAAKVETIPMASYASRGAKGEFSFGLIGFGSQTGESSSILRAIIACQNPKSGGGLYNWSHYCNPQVDDYLTRALATVDDQARLDLLRKAAHLAVTTEAIIPLHFQATTWAARKGIAIEPRTDERTFAASFRPVP</sequence>
<dbReference type="Pfam" id="PF00496">
    <property type="entry name" value="SBP_bac_5"/>
    <property type="match status" value="1"/>
</dbReference>
<dbReference type="GO" id="GO:1904680">
    <property type="term" value="F:peptide transmembrane transporter activity"/>
    <property type="evidence" value="ECO:0007669"/>
    <property type="project" value="TreeGrafter"/>
</dbReference>
<keyword evidence="3" id="KW-0813">Transport</keyword>
<organism evidence="7 8">
    <name type="scientific">Limobrevibacterium gyesilva</name>
    <dbReference type="NCBI Taxonomy" id="2991712"/>
    <lineage>
        <taxon>Bacteria</taxon>
        <taxon>Pseudomonadati</taxon>
        <taxon>Pseudomonadota</taxon>
        <taxon>Alphaproteobacteria</taxon>
        <taxon>Acetobacterales</taxon>
        <taxon>Acetobacteraceae</taxon>
        <taxon>Limobrevibacterium</taxon>
    </lineage>
</organism>
<dbReference type="EMBL" id="JAPDNT010000006">
    <property type="protein sequence ID" value="MCW3475075.1"/>
    <property type="molecule type" value="Genomic_DNA"/>
</dbReference>
<gene>
    <name evidence="7" type="ORF">OL599_10885</name>
</gene>
<dbReference type="InterPro" id="IPR039424">
    <property type="entry name" value="SBP_5"/>
</dbReference>
<keyword evidence="4 5" id="KW-0732">Signal</keyword>